<organism evidence="1">
    <name type="scientific">marine sediment metagenome</name>
    <dbReference type="NCBI Taxonomy" id="412755"/>
    <lineage>
        <taxon>unclassified sequences</taxon>
        <taxon>metagenomes</taxon>
        <taxon>ecological metagenomes</taxon>
    </lineage>
</organism>
<feature type="non-terminal residue" evidence="1">
    <location>
        <position position="105"/>
    </location>
</feature>
<comment type="caution">
    <text evidence="1">The sequence shown here is derived from an EMBL/GenBank/DDBJ whole genome shotgun (WGS) entry which is preliminary data.</text>
</comment>
<protein>
    <submittedName>
        <fullName evidence="1">Uncharacterized protein</fullName>
    </submittedName>
</protein>
<proteinExistence type="predicted"/>
<reference evidence="1" key="1">
    <citation type="journal article" date="2015" name="Nature">
        <title>Complex archaea that bridge the gap between prokaryotes and eukaryotes.</title>
        <authorList>
            <person name="Spang A."/>
            <person name="Saw J.H."/>
            <person name="Jorgensen S.L."/>
            <person name="Zaremba-Niedzwiedzka K."/>
            <person name="Martijn J."/>
            <person name="Lind A.E."/>
            <person name="van Eijk R."/>
            <person name="Schleper C."/>
            <person name="Guy L."/>
            <person name="Ettema T.J."/>
        </authorList>
    </citation>
    <scope>NUCLEOTIDE SEQUENCE</scope>
</reference>
<dbReference type="AlphaFoldDB" id="A0A0F9CSF5"/>
<sequence length="105" mass="11855">MKPFLFVIIFTSLLFTQFAFGQYFDTPGLVNRLPVETGGYIFEVIIVASFDIPDYQFSSEEKRLSLIISTSVSNNLAEIQIPKNLINGNFTFYLNGQEISADVKT</sequence>
<evidence type="ECO:0000313" key="1">
    <source>
        <dbReference type="EMBL" id="KKK99491.1"/>
    </source>
</evidence>
<dbReference type="EMBL" id="LAZR01045183">
    <property type="protein sequence ID" value="KKK99491.1"/>
    <property type="molecule type" value="Genomic_DNA"/>
</dbReference>
<gene>
    <name evidence="1" type="ORF">LCGC14_2632240</name>
</gene>
<name>A0A0F9CSF5_9ZZZZ</name>
<accession>A0A0F9CSF5</accession>